<dbReference type="Proteomes" id="UP001385951">
    <property type="component" value="Unassembled WGS sequence"/>
</dbReference>
<dbReference type="GO" id="GO:0016491">
    <property type="term" value="F:oxidoreductase activity"/>
    <property type="evidence" value="ECO:0007669"/>
    <property type="project" value="UniProtKB-KW"/>
</dbReference>
<dbReference type="Pfam" id="PF00106">
    <property type="entry name" value="adh_short"/>
    <property type="match status" value="1"/>
</dbReference>
<name>A0AAW0FQ99_9APHY</name>
<organism evidence="2 3">
    <name type="scientific">Cerrena zonata</name>
    <dbReference type="NCBI Taxonomy" id="2478898"/>
    <lineage>
        <taxon>Eukaryota</taxon>
        <taxon>Fungi</taxon>
        <taxon>Dikarya</taxon>
        <taxon>Basidiomycota</taxon>
        <taxon>Agaricomycotina</taxon>
        <taxon>Agaricomycetes</taxon>
        <taxon>Polyporales</taxon>
        <taxon>Cerrenaceae</taxon>
        <taxon>Cerrena</taxon>
    </lineage>
</organism>
<dbReference type="InterPro" id="IPR002347">
    <property type="entry name" value="SDR_fam"/>
</dbReference>
<dbReference type="SUPFAM" id="SSF51735">
    <property type="entry name" value="NAD(P)-binding Rossmann-fold domains"/>
    <property type="match status" value="1"/>
</dbReference>
<protein>
    <submittedName>
        <fullName evidence="2">Uncharacterized protein</fullName>
    </submittedName>
</protein>
<evidence type="ECO:0000313" key="3">
    <source>
        <dbReference type="Proteomes" id="UP001385951"/>
    </source>
</evidence>
<keyword evidence="1" id="KW-0560">Oxidoreductase</keyword>
<keyword evidence="3" id="KW-1185">Reference proteome</keyword>
<gene>
    <name evidence="2" type="ORF">QCA50_013236</name>
</gene>
<dbReference type="PRINTS" id="PR00081">
    <property type="entry name" value="GDHRDH"/>
</dbReference>
<dbReference type="EMBL" id="JASBNA010000029">
    <property type="protein sequence ID" value="KAK7683858.1"/>
    <property type="molecule type" value="Genomic_DNA"/>
</dbReference>
<evidence type="ECO:0000256" key="1">
    <source>
        <dbReference type="ARBA" id="ARBA00023002"/>
    </source>
</evidence>
<sequence length="329" mass="36012">MGSSSSLLNPDKDLLDLHGKVAMVTGGNAGIGYWTAAHLSKRGAKVYLACRNESRATGAIAKIEAWNTSEGRGAVLYHHLSLDNPQEAKKSAEEFLAKETRLDILVNNAGLLASPYEKTKDGIVNTMVVNHLSPFTFTQTLSPLLEKTAQEPGSDVRIVNVSSLMHSAIRAGETKFDSIDSFNAQYKGAWVPPENLKRYGLTKLANILWTKELQRIYDEKKIPITAIAIHPGGVLTDSALEGLKKSAVPKLRIAISRLFADEPEPGSFTTLFAAASIEVSKDKSKYKAQYLAPYGKIVEPSKLARDPQLRTNLWGTTIKVLKEIYGVEF</sequence>
<dbReference type="PANTHER" id="PTHR43157">
    <property type="entry name" value="PHOSPHATIDYLINOSITOL-GLYCAN BIOSYNTHESIS CLASS F PROTEIN-RELATED"/>
    <property type="match status" value="1"/>
</dbReference>
<dbReference type="PANTHER" id="PTHR43157:SF31">
    <property type="entry name" value="PHOSPHATIDYLINOSITOL-GLYCAN BIOSYNTHESIS CLASS F PROTEIN"/>
    <property type="match status" value="1"/>
</dbReference>
<dbReference type="Gene3D" id="3.40.50.720">
    <property type="entry name" value="NAD(P)-binding Rossmann-like Domain"/>
    <property type="match status" value="1"/>
</dbReference>
<accession>A0AAW0FQ99</accession>
<evidence type="ECO:0000313" key="2">
    <source>
        <dbReference type="EMBL" id="KAK7683858.1"/>
    </source>
</evidence>
<reference evidence="2 3" key="1">
    <citation type="submission" date="2022-09" db="EMBL/GenBank/DDBJ databases">
        <authorList>
            <person name="Palmer J.M."/>
        </authorList>
    </citation>
    <scope>NUCLEOTIDE SEQUENCE [LARGE SCALE GENOMIC DNA]</scope>
    <source>
        <strain evidence="2 3">DSM 7382</strain>
    </source>
</reference>
<dbReference type="AlphaFoldDB" id="A0AAW0FQ99"/>
<comment type="caution">
    <text evidence="2">The sequence shown here is derived from an EMBL/GenBank/DDBJ whole genome shotgun (WGS) entry which is preliminary data.</text>
</comment>
<proteinExistence type="predicted"/>
<dbReference type="InterPro" id="IPR036291">
    <property type="entry name" value="NAD(P)-bd_dom_sf"/>
</dbReference>